<dbReference type="Pfam" id="PF08811">
    <property type="entry name" value="DUF1800"/>
    <property type="match status" value="1"/>
</dbReference>
<gene>
    <name evidence="3" type="ORF">GGR36_003142</name>
</gene>
<feature type="transmembrane region" description="Helical" evidence="2">
    <location>
        <begin position="12"/>
        <end position="32"/>
    </location>
</feature>
<protein>
    <submittedName>
        <fullName evidence="3">Uncharacterized protein (DUF1800 family)</fullName>
    </submittedName>
</protein>
<dbReference type="EMBL" id="JACIET010000002">
    <property type="protein sequence ID" value="MBB4013796.1"/>
    <property type="molecule type" value="Genomic_DNA"/>
</dbReference>
<dbReference type="AlphaFoldDB" id="A0A840BSJ5"/>
<organism evidence="3 4">
    <name type="scientific">Niveibacterium umoris</name>
    <dbReference type="NCBI Taxonomy" id="1193620"/>
    <lineage>
        <taxon>Bacteria</taxon>
        <taxon>Pseudomonadati</taxon>
        <taxon>Pseudomonadota</taxon>
        <taxon>Betaproteobacteria</taxon>
        <taxon>Rhodocyclales</taxon>
        <taxon>Rhodocyclaceae</taxon>
        <taxon>Niveibacterium</taxon>
    </lineage>
</organism>
<keyword evidence="2" id="KW-0472">Membrane</keyword>
<proteinExistence type="predicted"/>
<dbReference type="PANTHER" id="PTHR43737:SF1">
    <property type="entry name" value="DUF1501 DOMAIN-CONTAINING PROTEIN"/>
    <property type="match status" value="1"/>
</dbReference>
<feature type="region of interest" description="Disordered" evidence="1">
    <location>
        <begin position="32"/>
        <end position="63"/>
    </location>
</feature>
<evidence type="ECO:0000256" key="1">
    <source>
        <dbReference type="SAM" id="MobiDB-lite"/>
    </source>
</evidence>
<accession>A0A840BSJ5</accession>
<keyword evidence="2" id="KW-0812">Transmembrane</keyword>
<dbReference type="InterPro" id="IPR014917">
    <property type="entry name" value="DUF1800"/>
</dbReference>
<keyword evidence="2" id="KW-1133">Transmembrane helix</keyword>
<keyword evidence="4" id="KW-1185">Reference proteome</keyword>
<name>A0A840BSJ5_9RHOO</name>
<reference evidence="3 4" key="1">
    <citation type="submission" date="2020-08" db="EMBL/GenBank/DDBJ databases">
        <title>Genomic Encyclopedia of Type Strains, Phase IV (KMG-IV): sequencing the most valuable type-strain genomes for metagenomic binning, comparative biology and taxonomic classification.</title>
        <authorList>
            <person name="Goeker M."/>
        </authorList>
    </citation>
    <scope>NUCLEOTIDE SEQUENCE [LARGE SCALE GENOMIC DNA]</scope>
    <source>
        <strain evidence="3 4">DSM 106739</strain>
    </source>
</reference>
<evidence type="ECO:0000313" key="4">
    <source>
        <dbReference type="Proteomes" id="UP000561045"/>
    </source>
</evidence>
<comment type="caution">
    <text evidence="3">The sequence shown here is derived from an EMBL/GenBank/DDBJ whole genome shotgun (WGS) entry which is preliminary data.</text>
</comment>
<evidence type="ECO:0000313" key="3">
    <source>
        <dbReference type="EMBL" id="MBB4013796.1"/>
    </source>
</evidence>
<dbReference type="PANTHER" id="PTHR43737">
    <property type="entry name" value="BLL7424 PROTEIN"/>
    <property type="match status" value="1"/>
</dbReference>
<sequence>MEHLGFGLRTRLLRWLAGLAIVAALAACGAGGGGTPAPPPADGTNALSTNPPPPPASGSAPAREDAVRFLTQATFGLKQVGEIDTLVSTGYERWLWDQFHTDAASHLAYLDAQKARETDKDHPAGQYTEEMSYEAVWQQWLRGPDQLRARVAFALSEILVISNIAPDLNPLAMSSYMDMLNRNAFGNYRTLLEDVTLHPAMGYYLNMLRSEKEDPDRGTHPNENYAREVLQLFSIGLVKLNPDGSVQLGAGGKPIPTYGQDEIAGFAKAFSGWSFAGADTANPDSFEDGNENWTQPMKAWPAKHSSAEKLLLNGQKLPAGQTPEQDMKGALDAIFQHPNVGPFIGRQLIQRLVTSNPSPAYIQRVADVFANDGSGVRGNLKAVVRAILLDPEARDPARAADGRFGKQREPVIRFANYLRATNAASASGSNRIHYLDSADNALGQSPLLSPSVFNFFSPNYRQPGRIAAAGLYSPEFQITTETSVVGSLNFFSGLVNDGGYGWEEPHRLKMNYAPLEALAGDPAALAERLNWLLYAGAMSADTRALLVATVAALDAADKTARVKAALILTAISPDYVIQK</sequence>
<evidence type="ECO:0000256" key="2">
    <source>
        <dbReference type="SAM" id="Phobius"/>
    </source>
</evidence>
<dbReference type="RefSeq" id="WP_183635719.1">
    <property type="nucleotide sequence ID" value="NZ_BAABLE010000005.1"/>
</dbReference>
<dbReference type="Proteomes" id="UP000561045">
    <property type="component" value="Unassembled WGS sequence"/>
</dbReference>